<proteinExistence type="predicted"/>
<evidence type="ECO:0000256" key="1">
    <source>
        <dbReference type="SAM" id="MobiDB-lite"/>
    </source>
</evidence>
<protein>
    <submittedName>
        <fullName evidence="2">Uncharacterized protein ORF-c10_045</fullName>
    </submittedName>
</protein>
<sequence length="100" mass="10694">MASIEITGLNVKADEDAAVPNLPKPPPPLNPLELTVVEVPDADCDVIADKRSINDVPTKPTNIPTMPPISPIIPDSAKKTNRISLVVRPTVFIIPISLIL</sequence>
<reference evidence="2" key="1">
    <citation type="journal article" date="2000" name="Genome">
        <title>Gene content and organization of a 281-kbp contig from the genome of the extremely thermophilic archaeon, Sulfolobus solfataricus P2.</title>
        <authorList>
            <person name="Charlebois R.L."/>
            <person name="Singh R.K."/>
            <person name="Chan-Weiher C.C.-Y."/>
            <person name="Allard G."/>
            <person name="Chow C."/>
            <person name="Confalonieri F."/>
            <person name="Curtis B."/>
            <person name="Duguet M."/>
            <person name="Erauso G."/>
            <person name="Faguy D."/>
            <person name="Gaasterland T."/>
            <person name="Garrett R.A."/>
            <person name="Gordon P."/>
            <person name="Jeffries A.C."/>
            <person name="Kozera C."/>
            <person name="Kushwaha N."/>
            <person name="Lafleur E."/>
            <person name="Medina N."/>
            <person name="Peng X."/>
            <person name="Penny S.L."/>
            <person name="She Q."/>
            <person name="St Jean A."/>
            <person name="van der Oost J."/>
            <person name="Young F."/>
            <person name="Zivanovic Y."/>
            <person name="Doolittle W.F."/>
            <person name="Ragan M.A."/>
            <person name="Sensen C.W."/>
        </authorList>
    </citation>
    <scope>NUCLEOTIDE SEQUENCE</scope>
    <source>
        <strain evidence="2">P2</strain>
    </source>
</reference>
<accession>Q9UX74</accession>
<dbReference type="AlphaFoldDB" id="Q9UX74"/>
<dbReference type="EMBL" id="Y18930">
    <property type="protein sequence ID" value="CAB57618.1"/>
    <property type="molecule type" value="Genomic_DNA"/>
</dbReference>
<gene>
    <name evidence="2" type="primary">ORF-c10_045</name>
</gene>
<evidence type="ECO:0000313" key="2">
    <source>
        <dbReference type="EMBL" id="CAB57618.1"/>
    </source>
</evidence>
<organism evidence="2">
    <name type="scientific">Saccharolobus solfataricus</name>
    <name type="common">Sulfolobus solfataricus</name>
    <dbReference type="NCBI Taxonomy" id="2287"/>
    <lineage>
        <taxon>Archaea</taxon>
        <taxon>Thermoproteota</taxon>
        <taxon>Thermoprotei</taxon>
        <taxon>Sulfolobales</taxon>
        <taxon>Sulfolobaceae</taxon>
        <taxon>Saccharolobus</taxon>
    </lineage>
</organism>
<name>Q9UX74_SACSO</name>
<feature type="region of interest" description="Disordered" evidence="1">
    <location>
        <begin position="54"/>
        <end position="73"/>
    </location>
</feature>